<dbReference type="EMBL" id="FNHE01000013">
    <property type="protein sequence ID" value="SDN19458.1"/>
    <property type="molecule type" value="Genomic_DNA"/>
</dbReference>
<dbReference type="AlphaFoldDB" id="A0A1G9ZDP9"/>
<feature type="domain" description="GFO/IDH/MocA-like oxidoreductase" evidence="2">
    <location>
        <begin position="147"/>
        <end position="247"/>
    </location>
</feature>
<accession>A0A1G9ZDP9</accession>
<sequence length="323" mass="32589">MGAPSTGTPVRVGLVGAGGVGARHARTLAGLPGVELVGVTDAVPGAAGALAGALGVPVVEDVDRLLAQRLDGVWLCVPPFAHGELELAAVGAGVPFFVEKPLATGVAVAEEVARAVAGAGLPTATGYHWRHLDTVAAARAVCAAHRPRLVCATWWDKVPPPAWWSRREHSGGQVVEQLTHVLDLARLLAGEVAEVRAAAAPSTAEGRDVDDATAALLAFESGAVGTVTAACSLPGKLAAGLDVVCDGAAVELTETSLTVTTADGAHRSEPRVDGRTAVDRAFVDVLAGGAPASGLVDYAEALRTHRVAVAVAESARTGEAVRP</sequence>
<dbReference type="InterPro" id="IPR055170">
    <property type="entry name" value="GFO_IDH_MocA-like_dom"/>
</dbReference>
<keyword evidence="4" id="KW-1185">Reference proteome</keyword>
<name>A0A1G9ZDP9_9ACTN</name>
<dbReference type="Pfam" id="PF22725">
    <property type="entry name" value="GFO_IDH_MocA_C3"/>
    <property type="match status" value="1"/>
</dbReference>
<organism evidence="3 4">
    <name type="scientific">Geodermatophilus siccatus</name>
    <dbReference type="NCBI Taxonomy" id="1137991"/>
    <lineage>
        <taxon>Bacteria</taxon>
        <taxon>Bacillati</taxon>
        <taxon>Actinomycetota</taxon>
        <taxon>Actinomycetes</taxon>
        <taxon>Geodermatophilales</taxon>
        <taxon>Geodermatophilaceae</taxon>
        <taxon>Geodermatophilus</taxon>
    </lineage>
</organism>
<dbReference type="Proteomes" id="UP000198680">
    <property type="component" value="Unassembled WGS sequence"/>
</dbReference>
<dbReference type="STRING" id="1137991.SAMN05660642_04305"/>
<evidence type="ECO:0000313" key="4">
    <source>
        <dbReference type="Proteomes" id="UP000198680"/>
    </source>
</evidence>
<dbReference type="GO" id="GO:0000166">
    <property type="term" value="F:nucleotide binding"/>
    <property type="evidence" value="ECO:0007669"/>
    <property type="project" value="InterPro"/>
</dbReference>
<dbReference type="OrthoDB" id="9815825at2"/>
<dbReference type="SUPFAM" id="SSF55347">
    <property type="entry name" value="Glyceraldehyde-3-phosphate dehydrogenase-like, C-terminal domain"/>
    <property type="match status" value="1"/>
</dbReference>
<dbReference type="Gene3D" id="3.40.50.720">
    <property type="entry name" value="NAD(P)-binding Rossmann-like Domain"/>
    <property type="match status" value="1"/>
</dbReference>
<protein>
    <submittedName>
        <fullName evidence="3">Predicted dehydrogenase</fullName>
    </submittedName>
</protein>
<dbReference type="Pfam" id="PF01408">
    <property type="entry name" value="GFO_IDH_MocA"/>
    <property type="match status" value="1"/>
</dbReference>
<dbReference type="PANTHER" id="PTHR43249">
    <property type="entry name" value="UDP-N-ACETYL-2-AMINO-2-DEOXY-D-GLUCURONATE OXIDASE"/>
    <property type="match status" value="1"/>
</dbReference>
<dbReference type="RefSeq" id="WP_091223185.1">
    <property type="nucleotide sequence ID" value="NZ_FNHE01000013.1"/>
</dbReference>
<dbReference type="Gene3D" id="3.30.360.10">
    <property type="entry name" value="Dihydrodipicolinate Reductase, domain 2"/>
    <property type="match status" value="1"/>
</dbReference>
<evidence type="ECO:0000259" key="1">
    <source>
        <dbReference type="Pfam" id="PF01408"/>
    </source>
</evidence>
<dbReference type="InterPro" id="IPR052515">
    <property type="entry name" value="Gfo/Idh/MocA_Oxidoreductase"/>
</dbReference>
<evidence type="ECO:0000259" key="2">
    <source>
        <dbReference type="Pfam" id="PF22725"/>
    </source>
</evidence>
<evidence type="ECO:0000313" key="3">
    <source>
        <dbReference type="EMBL" id="SDN19458.1"/>
    </source>
</evidence>
<gene>
    <name evidence="3" type="ORF">SAMN05660642_04305</name>
</gene>
<dbReference type="InterPro" id="IPR036291">
    <property type="entry name" value="NAD(P)-bd_dom_sf"/>
</dbReference>
<feature type="domain" description="Gfo/Idh/MocA-like oxidoreductase N-terminal" evidence="1">
    <location>
        <begin position="10"/>
        <end position="122"/>
    </location>
</feature>
<dbReference type="SUPFAM" id="SSF51735">
    <property type="entry name" value="NAD(P)-binding Rossmann-fold domains"/>
    <property type="match status" value="1"/>
</dbReference>
<reference evidence="4" key="1">
    <citation type="submission" date="2016-10" db="EMBL/GenBank/DDBJ databases">
        <authorList>
            <person name="Varghese N."/>
            <person name="Submissions S."/>
        </authorList>
    </citation>
    <scope>NUCLEOTIDE SEQUENCE [LARGE SCALE GENOMIC DNA]</scope>
    <source>
        <strain evidence="4">DSM 45419</strain>
    </source>
</reference>
<dbReference type="InterPro" id="IPR000683">
    <property type="entry name" value="Gfo/Idh/MocA-like_OxRdtase_N"/>
</dbReference>
<proteinExistence type="predicted"/>
<dbReference type="PANTHER" id="PTHR43249:SF1">
    <property type="entry name" value="D-GLUCOSIDE 3-DEHYDROGENASE"/>
    <property type="match status" value="1"/>
</dbReference>